<reference evidence="3" key="1">
    <citation type="submission" date="2022-05" db="EMBL/GenBank/DDBJ databases">
        <authorList>
            <person name="Jo J.-H."/>
            <person name="Im W.-T."/>
        </authorList>
    </citation>
    <scope>NUCLEOTIDE SEQUENCE</scope>
    <source>
        <strain evidence="3">RB56-2</strain>
    </source>
</reference>
<keyword evidence="3" id="KW-0808">Transferase</keyword>
<name>A0ABT0S7M7_9SPHN</name>
<dbReference type="InterPro" id="IPR052356">
    <property type="entry name" value="Thiol_S-MT"/>
</dbReference>
<evidence type="ECO:0000259" key="2">
    <source>
        <dbReference type="Pfam" id="PF08241"/>
    </source>
</evidence>
<dbReference type="InterPro" id="IPR029063">
    <property type="entry name" value="SAM-dependent_MTases_sf"/>
</dbReference>
<dbReference type="Proteomes" id="UP001165383">
    <property type="component" value="Unassembled WGS sequence"/>
</dbReference>
<evidence type="ECO:0000313" key="4">
    <source>
        <dbReference type="Proteomes" id="UP001165383"/>
    </source>
</evidence>
<feature type="region of interest" description="Disordered" evidence="1">
    <location>
        <begin position="1"/>
        <end position="28"/>
    </location>
</feature>
<protein>
    <submittedName>
        <fullName evidence="3">Class I SAM-dependent methyltransferase</fullName>
    </submittedName>
</protein>
<dbReference type="RefSeq" id="WP_249914843.1">
    <property type="nucleotide sequence ID" value="NZ_JAMGBB010000001.1"/>
</dbReference>
<comment type="caution">
    <text evidence="3">The sequence shown here is derived from an EMBL/GenBank/DDBJ whole genome shotgun (WGS) entry which is preliminary data.</text>
</comment>
<evidence type="ECO:0000313" key="3">
    <source>
        <dbReference type="EMBL" id="MCL6740410.1"/>
    </source>
</evidence>
<feature type="compositionally biased region" description="Basic and acidic residues" evidence="1">
    <location>
        <begin position="8"/>
        <end position="22"/>
    </location>
</feature>
<dbReference type="GO" id="GO:0008168">
    <property type="term" value="F:methyltransferase activity"/>
    <property type="evidence" value="ECO:0007669"/>
    <property type="project" value="UniProtKB-KW"/>
</dbReference>
<accession>A0ABT0S7M7</accession>
<keyword evidence="4" id="KW-1185">Reference proteome</keyword>
<keyword evidence="3" id="KW-0489">Methyltransferase</keyword>
<feature type="domain" description="Methyltransferase type 11" evidence="2">
    <location>
        <begin position="63"/>
        <end position="153"/>
    </location>
</feature>
<dbReference type="PANTHER" id="PTHR45036:SF1">
    <property type="entry name" value="METHYLTRANSFERASE LIKE 7A"/>
    <property type="match status" value="1"/>
</dbReference>
<gene>
    <name evidence="3" type="ORF">LZ518_04605</name>
</gene>
<dbReference type="InterPro" id="IPR013216">
    <property type="entry name" value="Methyltransf_11"/>
</dbReference>
<proteinExistence type="predicted"/>
<dbReference type="PANTHER" id="PTHR45036">
    <property type="entry name" value="METHYLTRANSFERASE LIKE 7B"/>
    <property type="match status" value="1"/>
</dbReference>
<dbReference type="GO" id="GO:0032259">
    <property type="term" value="P:methylation"/>
    <property type="evidence" value="ECO:0007669"/>
    <property type="project" value="UniProtKB-KW"/>
</dbReference>
<dbReference type="SUPFAM" id="SSF53335">
    <property type="entry name" value="S-adenosyl-L-methionine-dependent methyltransferases"/>
    <property type="match status" value="1"/>
</dbReference>
<dbReference type="Pfam" id="PF08241">
    <property type="entry name" value="Methyltransf_11"/>
    <property type="match status" value="1"/>
</dbReference>
<dbReference type="Gene3D" id="3.40.50.150">
    <property type="entry name" value="Vaccinia Virus protein VP39"/>
    <property type="match status" value="1"/>
</dbReference>
<evidence type="ECO:0000256" key="1">
    <source>
        <dbReference type="SAM" id="MobiDB-lite"/>
    </source>
</evidence>
<sequence>MTTPGLGKRAERALDRQLEYQRSKSKQSMGREEEMAAWMAAWSNEVRQKLENLGQIAGNASVLEVGSGAHGLIFFFDAAERIGVDPLADHYRDLFPAWQHRATTMAAFGEQLPFDDARFDIVLCDNVVDHAANPRRIIEEIARVLRPGGMLYFSVNVHHPIYHWAATAHAAWRAVGIPFEITPFADHTVHLTPSAARKLFAGLPFKRLAEGDDVGEVKRRGPGHVRHLGDRLKHLFYKNARYELIGERLPT</sequence>
<organism evidence="3 4">
    <name type="scientific">Sphingomonas brevis</name>
    <dbReference type="NCBI Taxonomy" id="2908206"/>
    <lineage>
        <taxon>Bacteria</taxon>
        <taxon>Pseudomonadati</taxon>
        <taxon>Pseudomonadota</taxon>
        <taxon>Alphaproteobacteria</taxon>
        <taxon>Sphingomonadales</taxon>
        <taxon>Sphingomonadaceae</taxon>
        <taxon>Sphingomonas</taxon>
    </lineage>
</organism>
<dbReference type="CDD" id="cd02440">
    <property type="entry name" value="AdoMet_MTases"/>
    <property type="match status" value="1"/>
</dbReference>
<dbReference type="EMBL" id="JAMGBB010000001">
    <property type="protein sequence ID" value="MCL6740410.1"/>
    <property type="molecule type" value="Genomic_DNA"/>
</dbReference>